<dbReference type="Proteomes" id="UP000186513">
    <property type="component" value="Unassembled WGS sequence"/>
</dbReference>
<dbReference type="Pfam" id="PF09912">
    <property type="entry name" value="DUF2141"/>
    <property type="match status" value="1"/>
</dbReference>
<proteinExistence type="predicted"/>
<name>A0A1K2HQI2_9NEIS</name>
<evidence type="ECO:0000313" key="3">
    <source>
        <dbReference type="Proteomes" id="UP000186513"/>
    </source>
</evidence>
<dbReference type="InterPro" id="IPR018673">
    <property type="entry name" value="DUF2141"/>
</dbReference>
<gene>
    <name evidence="2" type="ORF">SAMN02745887_03340</name>
</gene>
<evidence type="ECO:0000256" key="1">
    <source>
        <dbReference type="SAM" id="SignalP"/>
    </source>
</evidence>
<dbReference type="RefSeq" id="WP_072429822.1">
    <property type="nucleotide sequence ID" value="NZ_FPKR01000014.1"/>
</dbReference>
<keyword evidence="3" id="KW-1185">Reference proteome</keyword>
<feature type="chain" id="PRO_5012656525" evidence="1">
    <location>
        <begin position="18"/>
        <end position="134"/>
    </location>
</feature>
<dbReference type="STRING" id="1121279.SAMN02745887_03340"/>
<accession>A0A1K2HQI2</accession>
<evidence type="ECO:0000313" key="2">
    <source>
        <dbReference type="EMBL" id="SFZ79039.1"/>
    </source>
</evidence>
<protein>
    <submittedName>
        <fullName evidence="2">Uncharacterized conserved protein, DUF2141 family</fullName>
    </submittedName>
</protein>
<organism evidence="2 3">
    <name type="scientific">Chitinimonas taiwanensis DSM 18899</name>
    <dbReference type="NCBI Taxonomy" id="1121279"/>
    <lineage>
        <taxon>Bacteria</taxon>
        <taxon>Pseudomonadati</taxon>
        <taxon>Pseudomonadota</taxon>
        <taxon>Betaproteobacteria</taxon>
        <taxon>Neisseriales</taxon>
        <taxon>Chitinibacteraceae</taxon>
        <taxon>Chitinimonas</taxon>
    </lineage>
</organism>
<keyword evidence="1" id="KW-0732">Signal</keyword>
<reference evidence="2 3" key="1">
    <citation type="submission" date="2016-11" db="EMBL/GenBank/DDBJ databases">
        <authorList>
            <person name="Jaros S."/>
            <person name="Januszkiewicz K."/>
            <person name="Wedrychowicz H."/>
        </authorList>
    </citation>
    <scope>NUCLEOTIDE SEQUENCE [LARGE SCALE GENOMIC DNA]</scope>
    <source>
        <strain evidence="2 3">DSM 18899</strain>
    </source>
</reference>
<dbReference type="OrthoDB" id="9788332at2"/>
<dbReference type="EMBL" id="FPKR01000014">
    <property type="protein sequence ID" value="SFZ79039.1"/>
    <property type="molecule type" value="Genomic_DNA"/>
</dbReference>
<dbReference type="AlphaFoldDB" id="A0A1K2HQI2"/>
<feature type="signal peptide" evidence="1">
    <location>
        <begin position="1"/>
        <end position="17"/>
    </location>
</feature>
<sequence>MLNRLMIALLLTGATQAAELTVTVLGVQHAEGKVMVAAYKAPERFLKQPSAVAWTDAQPGSVQATLHDLPPGEYAVSLYQDRNRNLQLDSNLLGIPTEPYGFSNDAVGKFGPPSFEQARIVVPQEGGQITITLR</sequence>